<evidence type="ECO:0000313" key="1">
    <source>
        <dbReference type="EMBL" id="MEX1662654.1"/>
    </source>
</evidence>
<organism evidence="1 2">
    <name type="scientific">Thioclava arctica</name>
    <dbReference type="NCBI Taxonomy" id="3238301"/>
    <lineage>
        <taxon>Bacteria</taxon>
        <taxon>Pseudomonadati</taxon>
        <taxon>Pseudomonadota</taxon>
        <taxon>Alphaproteobacteria</taxon>
        <taxon>Rhodobacterales</taxon>
        <taxon>Paracoccaceae</taxon>
        <taxon>Thioclava</taxon>
    </lineage>
</organism>
<proteinExistence type="predicted"/>
<dbReference type="EMBL" id="JBFRYC010000008">
    <property type="protein sequence ID" value="MEX1662654.1"/>
    <property type="molecule type" value="Genomic_DNA"/>
</dbReference>
<comment type="caution">
    <text evidence="1">The sequence shown here is derived from an EMBL/GenBank/DDBJ whole genome shotgun (WGS) entry which is preliminary data.</text>
</comment>
<dbReference type="Proteomes" id="UP001557465">
    <property type="component" value="Unassembled WGS sequence"/>
</dbReference>
<keyword evidence="2" id="KW-1185">Reference proteome</keyword>
<accession>A0ABV3TNJ2</accession>
<reference evidence="1 2" key="1">
    <citation type="journal article" date="2011" name="Int. J. Syst. Evol. Microbiol.">
        <title>Zhongshania antarctica gen. nov., sp. nov. and Zhongshania guokunii sp. nov., gammaproteobacteria respectively isolated from coastal attached (fast) ice and surface seawater of the Antarctic.</title>
        <authorList>
            <person name="Li H.J."/>
            <person name="Zhang X.Y."/>
            <person name="Chen C.X."/>
            <person name="Zhang Y.J."/>
            <person name="Gao Z.M."/>
            <person name="Yu Y."/>
            <person name="Chen X.L."/>
            <person name="Chen B."/>
            <person name="Zhang Y.Z."/>
        </authorList>
    </citation>
    <scope>NUCLEOTIDE SEQUENCE [LARGE SCALE GENOMIC DNA]</scope>
    <source>
        <strain evidence="1 2">15-R06ZXC-3</strain>
    </source>
</reference>
<evidence type="ECO:0008006" key="3">
    <source>
        <dbReference type="Google" id="ProtNLM"/>
    </source>
</evidence>
<protein>
    <recommendedName>
        <fullName evidence="3">DUF1127 domain-containing protein</fullName>
    </recommendedName>
</protein>
<gene>
    <name evidence="1" type="ORF">AB4874_13495</name>
</gene>
<dbReference type="RefSeq" id="WP_295532298.1">
    <property type="nucleotide sequence ID" value="NZ_JBFRYC010000008.1"/>
</dbReference>
<name>A0ABV3TNJ2_9RHOB</name>
<sequence>MAFITTNARGEQSILSKLVHGFAEGFMHFMERQSRQEEVARLEAKTDAELAAMGITREGIVRHVFRDRFYC</sequence>
<evidence type="ECO:0000313" key="2">
    <source>
        <dbReference type="Proteomes" id="UP001557465"/>
    </source>
</evidence>